<gene>
    <name evidence="7" type="ORF">APUTEX25_004645</name>
</gene>
<name>A0A3M7L4F4_AUXPR</name>
<dbReference type="PROSITE" id="PS01358">
    <property type="entry name" value="ZF_RANBP2_1"/>
    <property type="match status" value="1"/>
</dbReference>
<dbReference type="PROSITE" id="PS50199">
    <property type="entry name" value="ZF_RANBP2_2"/>
    <property type="match status" value="1"/>
</dbReference>
<evidence type="ECO:0000256" key="3">
    <source>
        <dbReference type="ARBA" id="ARBA00022833"/>
    </source>
</evidence>
<proteinExistence type="predicted"/>
<dbReference type="InterPro" id="IPR001876">
    <property type="entry name" value="Znf_RanBP2"/>
</dbReference>
<evidence type="ECO:0000256" key="2">
    <source>
        <dbReference type="ARBA" id="ARBA00022771"/>
    </source>
</evidence>
<evidence type="ECO:0000259" key="6">
    <source>
        <dbReference type="PROSITE" id="PS50199"/>
    </source>
</evidence>
<keyword evidence="2 4" id="KW-0863">Zinc-finger</keyword>
<comment type="caution">
    <text evidence="7">The sequence shown here is derived from an EMBL/GenBank/DDBJ whole genome shotgun (WGS) entry which is preliminary data.</text>
</comment>
<dbReference type="AlphaFoldDB" id="A0A3M7L4F4"/>
<protein>
    <recommendedName>
        <fullName evidence="6">RanBP2-type domain-containing protein</fullName>
    </recommendedName>
</protein>
<dbReference type="Gene3D" id="4.10.1060.10">
    <property type="entry name" value="Zinc finger, RanBP2-type"/>
    <property type="match status" value="1"/>
</dbReference>
<evidence type="ECO:0000313" key="7">
    <source>
        <dbReference type="EMBL" id="RMZ56422.1"/>
    </source>
</evidence>
<feature type="region of interest" description="Disordered" evidence="5">
    <location>
        <begin position="21"/>
        <end position="49"/>
    </location>
</feature>
<dbReference type="SUPFAM" id="SSF90209">
    <property type="entry name" value="Ran binding protein zinc finger-like"/>
    <property type="match status" value="1"/>
</dbReference>
<sequence length="138" mass="14947">MACHSHCFASRDTCFRCGADRLGQRGPPPGPRFDPRYPQDPGMYPPFDPGMAGMPGAAFPPPGAESVYVHVPPPSIPGGYGDAAAWGRGPIKDGGYPMRYEAFDSKPFRHGDWNCAKCQAHNFASRVVCFRCGAEKVE</sequence>
<evidence type="ECO:0000313" key="8">
    <source>
        <dbReference type="Proteomes" id="UP000279271"/>
    </source>
</evidence>
<dbReference type="InterPro" id="IPR036443">
    <property type="entry name" value="Znf_RanBP2_sf"/>
</dbReference>
<reference evidence="8" key="1">
    <citation type="journal article" date="2018" name="Algal Res.">
        <title>Characterization of plant carbon substrate utilization by Auxenochlorella protothecoides.</title>
        <authorList>
            <person name="Vogler B.W."/>
            <person name="Starkenburg S.R."/>
            <person name="Sudasinghe N."/>
            <person name="Schambach J.Y."/>
            <person name="Rollin J.A."/>
            <person name="Pattathil S."/>
            <person name="Barry A.N."/>
        </authorList>
    </citation>
    <scope>NUCLEOTIDE SEQUENCE [LARGE SCALE GENOMIC DNA]</scope>
    <source>
        <strain evidence="8">UTEX 25</strain>
    </source>
</reference>
<dbReference type="PANTHER" id="PTHR23111">
    <property type="entry name" value="ZINC FINGER PROTEIN"/>
    <property type="match status" value="1"/>
</dbReference>
<accession>A0A3M7L4F4</accession>
<dbReference type="GO" id="GO:0008270">
    <property type="term" value="F:zinc ion binding"/>
    <property type="evidence" value="ECO:0007669"/>
    <property type="project" value="UniProtKB-KW"/>
</dbReference>
<evidence type="ECO:0000256" key="5">
    <source>
        <dbReference type="SAM" id="MobiDB-lite"/>
    </source>
</evidence>
<organism evidence="7 8">
    <name type="scientific">Auxenochlorella protothecoides</name>
    <name type="common">Green microalga</name>
    <name type="synonym">Chlorella protothecoides</name>
    <dbReference type="NCBI Taxonomy" id="3075"/>
    <lineage>
        <taxon>Eukaryota</taxon>
        <taxon>Viridiplantae</taxon>
        <taxon>Chlorophyta</taxon>
        <taxon>core chlorophytes</taxon>
        <taxon>Trebouxiophyceae</taxon>
        <taxon>Chlorellales</taxon>
        <taxon>Chlorellaceae</taxon>
        <taxon>Auxenochlorella</taxon>
    </lineage>
</organism>
<dbReference type="EMBL" id="QOKY01000144">
    <property type="protein sequence ID" value="RMZ56422.1"/>
    <property type="molecule type" value="Genomic_DNA"/>
</dbReference>
<dbReference type="GO" id="GO:0003729">
    <property type="term" value="F:mRNA binding"/>
    <property type="evidence" value="ECO:0007669"/>
    <property type="project" value="TreeGrafter"/>
</dbReference>
<keyword evidence="1" id="KW-0479">Metal-binding</keyword>
<dbReference type="Proteomes" id="UP000279271">
    <property type="component" value="Unassembled WGS sequence"/>
</dbReference>
<feature type="domain" description="RanBP2-type" evidence="6">
    <location>
        <begin position="109"/>
        <end position="138"/>
    </location>
</feature>
<evidence type="ECO:0000256" key="1">
    <source>
        <dbReference type="ARBA" id="ARBA00022723"/>
    </source>
</evidence>
<evidence type="ECO:0000256" key="4">
    <source>
        <dbReference type="PROSITE-ProRule" id="PRU00322"/>
    </source>
</evidence>
<dbReference type="SMART" id="SM00547">
    <property type="entry name" value="ZnF_RBZ"/>
    <property type="match status" value="2"/>
</dbReference>
<dbReference type="Pfam" id="PF00641">
    <property type="entry name" value="Zn_ribbon_RanBP"/>
    <property type="match status" value="1"/>
</dbReference>
<dbReference type="PANTHER" id="PTHR23111:SF40">
    <property type="entry name" value="RNA-BINDING PROTEIN INVOLVED IN HETEROCHROMATIN ASSEMBLY-RELATED"/>
    <property type="match status" value="1"/>
</dbReference>
<keyword evidence="3" id="KW-0862">Zinc</keyword>